<gene>
    <name evidence="1" type="ORF">CK203_092064</name>
</gene>
<evidence type="ECO:0000313" key="2">
    <source>
        <dbReference type="Proteomes" id="UP000288805"/>
    </source>
</evidence>
<evidence type="ECO:0000313" key="1">
    <source>
        <dbReference type="EMBL" id="RVW24005.1"/>
    </source>
</evidence>
<organism evidence="1 2">
    <name type="scientific">Vitis vinifera</name>
    <name type="common">Grape</name>
    <dbReference type="NCBI Taxonomy" id="29760"/>
    <lineage>
        <taxon>Eukaryota</taxon>
        <taxon>Viridiplantae</taxon>
        <taxon>Streptophyta</taxon>
        <taxon>Embryophyta</taxon>
        <taxon>Tracheophyta</taxon>
        <taxon>Spermatophyta</taxon>
        <taxon>Magnoliopsida</taxon>
        <taxon>eudicotyledons</taxon>
        <taxon>Gunneridae</taxon>
        <taxon>Pentapetalae</taxon>
        <taxon>rosids</taxon>
        <taxon>Vitales</taxon>
        <taxon>Vitaceae</taxon>
        <taxon>Viteae</taxon>
        <taxon>Vitis</taxon>
    </lineage>
</organism>
<dbReference type="InterPro" id="IPR036691">
    <property type="entry name" value="Endo/exonu/phosph_ase_sf"/>
</dbReference>
<reference evidence="1 2" key="1">
    <citation type="journal article" date="2018" name="PLoS Genet.">
        <title>Population sequencing reveals clonal diversity and ancestral inbreeding in the grapevine cultivar Chardonnay.</title>
        <authorList>
            <person name="Roach M.J."/>
            <person name="Johnson D.L."/>
            <person name="Bohlmann J."/>
            <person name="van Vuuren H.J."/>
            <person name="Jones S.J."/>
            <person name="Pretorius I.S."/>
            <person name="Schmidt S.A."/>
            <person name="Borneman A.R."/>
        </authorList>
    </citation>
    <scope>NUCLEOTIDE SEQUENCE [LARGE SCALE GENOMIC DNA]</scope>
    <source>
        <strain evidence="2">cv. Chardonnay</strain>
        <tissue evidence="1">Leaf</tissue>
    </source>
</reference>
<dbReference type="Gene3D" id="3.60.10.10">
    <property type="entry name" value="Endonuclease/exonuclease/phosphatase"/>
    <property type="match status" value="1"/>
</dbReference>
<dbReference type="EMBL" id="QGNW01002182">
    <property type="protein sequence ID" value="RVW24005.1"/>
    <property type="molecule type" value="Genomic_DNA"/>
</dbReference>
<name>A0A438CLC9_VITVI</name>
<comment type="caution">
    <text evidence="1">The sequence shown here is derived from an EMBL/GenBank/DDBJ whole genome shotgun (WGS) entry which is preliminary data.</text>
</comment>
<accession>A0A438CLC9</accession>
<dbReference type="AlphaFoldDB" id="A0A438CLC9"/>
<dbReference type="SUPFAM" id="SSF56219">
    <property type="entry name" value="DNase I-like"/>
    <property type="match status" value="1"/>
</dbReference>
<dbReference type="Proteomes" id="UP000288805">
    <property type="component" value="Unassembled WGS sequence"/>
</dbReference>
<protein>
    <submittedName>
        <fullName evidence="1">Uncharacterized protein</fullName>
    </submittedName>
</protein>
<sequence length="112" mass="12636">MEKRRVQPLSLDLGDNYASYSALLIMILLQGQEEGERRLLGIVQGLLMNIGILSWNVRGINVVEKHSVVKVVIRSQRVDLVCLWETKVRNLGVEASSRIGALWILEVRHGAF</sequence>
<proteinExistence type="predicted"/>